<dbReference type="STRING" id="311410.LA5095_06032"/>
<organism evidence="1 2">
    <name type="scientific">Roseibium album</name>
    <dbReference type="NCBI Taxonomy" id="311410"/>
    <lineage>
        <taxon>Bacteria</taxon>
        <taxon>Pseudomonadati</taxon>
        <taxon>Pseudomonadota</taxon>
        <taxon>Alphaproteobacteria</taxon>
        <taxon>Hyphomicrobiales</taxon>
        <taxon>Stappiaceae</taxon>
        <taxon>Roseibium</taxon>
    </lineage>
</organism>
<evidence type="ECO:0000313" key="1">
    <source>
        <dbReference type="EMBL" id="CTQ69051.1"/>
    </source>
</evidence>
<proteinExistence type="predicted"/>
<name>A0A0M6ZM77_9HYPH</name>
<sequence>MITCLDIDKPFIRRDNSQGHGTVRKIRPAASMAMAGLGLFLTIECCIEKGSAQTPMSLIKANDDGSCDADVAVSARLNNRPFQHRPELVCGLPGRIINDAGVIASTRSGPENGPVADLRFAALMPKQVFRDTIAPCLETAG</sequence>
<keyword evidence="2" id="KW-1185">Reference proteome</keyword>
<protein>
    <submittedName>
        <fullName evidence="1">Uncharacterized protein</fullName>
    </submittedName>
</protein>
<dbReference type="AlphaFoldDB" id="A0A0M6ZM77"/>
<dbReference type="RefSeq" id="WP_055391668.1">
    <property type="nucleotide sequence ID" value="NZ_CXWA01000017.1"/>
</dbReference>
<dbReference type="OrthoDB" id="9810372at2"/>
<dbReference type="EMBL" id="CXWC01000005">
    <property type="protein sequence ID" value="CTQ69051.1"/>
    <property type="molecule type" value="Genomic_DNA"/>
</dbReference>
<gene>
    <name evidence="1" type="ORF">LA5096_01994</name>
</gene>
<evidence type="ECO:0000313" key="2">
    <source>
        <dbReference type="Proteomes" id="UP000049983"/>
    </source>
</evidence>
<dbReference type="GeneID" id="97669392"/>
<dbReference type="Proteomes" id="UP000049983">
    <property type="component" value="Unassembled WGS sequence"/>
</dbReference>
<accession>A0A0M6ZM77</accession>
<reference evidence="2" key="1">
    <citation type="submission" date="2015-07" db="EMBL/GenBank/DDBJ databases">
        <authorList>
            <person name="Rodrigo-Torres Lidia"/>
            <person name="Arahal R.David."/>
        </authorList>
    </citation>
    <scope>NUCLEOTIDE SEQUENCE [LARGE SCALE GENOMIC DNA]</scope>
    <source>
        <strain evidence="2">CECT 5096</strain>
    </source>
</reference>